<accession>A0A3S0L577</accession>
<keyword evidence="3" id="KW-0472">Membrane</keyword>
<dbReference type="OrthoDB" id="2924892at2"/>
<sequence>MIKNLKKRLKNQRGLTLVELLAVIVILGIVSAIAVPSIGGIIEKSKEDALKADAIQVLNAAKLYASSTTINAPTLLTDDGDKTLEQFLDIKSETDYSITITPEDGAYTYAAITITRDGKTISNVTEENLLSDNVKVKEVKSGS</sequence>
<keyword evidence="5" id="KW-1185">Reference proteome</keyword>
<dbReference type="Pfam" id="PF07963">
    <property type="entry name" value="N_methyl"/>
    <property type="match status" value="1"/>
</dbReference>
<dbReference type="Gene3D" id="3.30.700.10">
    <property type="entry name" value="Glycoprotein, Type 4 Pilin"/>
    <property type="match status" value="1"/>
</dbReference>
<comment type="subcellular location">
    <subcellularLocation>
        <location evidence="1">Cell surface</location>
    </subcellularLocation>
</comment>
<evidence type="ECO:0000256" key="2">
    <source>
        <dbReference type="ARBA" id="ARBA00023287"/>
    </source>
</evidence>
<dbReference type="InterPro" id="IPR045584">
    <property type="entry name" value="Pilin-like"/>
</dbReference>
<dbReference type="InterPro" id="IPR012902">
    <property type="entry name" value="N_methyl_site"/>
</dbReference>
<keyword evidence="3" id="KW-1133">Transmembrane helix</keyword>
<organism evidence="4 5">
    <name type="scientific">Bacillus yapensis</name>
    <dbReference type="NCBI Taxonomy" id="2492960"/>
    <lineage>
        <taxon>Bacteria</taxon>
        <taxon>Bacillati</taxon>
        <taxon>Bacillota</taxon>
        <taxon>Bacilli</taxon>
        <taxon>Bacillales</taxon>
        <taxon>Bacillaceae</taxon>
        <taxon>Bacillus</taxon>
    </lineage>
</organism>
<dbReference type="Proteomes" id="UP000271374">
    <property type="component" value="Unassembled WGS sequence"/>
</dbReference>
<gene>
    <name evidence="4" type="ORF">EKG37_19180</name>
</gene>
<keyword evidence="2" id="KW-0178">Competence</keyword>
<dbReference type="RefSeq" id="WP_126410393.1">
    <property type="nucleotide sequence ID" value="NZ_RXNT01000019.1"/>
</dbReference>
<evidence type="ECO:0000313" key="4">
    <source>
        <dbReference type="EMBL" id="RTR27321.1"/>
    </source>
</evidence>
<dbReference type="EMBL" id="RXNT01000019">
    <property type="protein sequence ID" value="RTR27321.1"/>
    <property type="molecule type" value="Genomic_DNA"/>
</dbReference>
<feature type="transmembrane region" description="Helical" evidence="3">
    <location>
        <begin position="20"/>
        <end position="42"/>
    </location>
</feature>
<proteinExistence type="predicted"/>
<evidence type="ECO:0000256" key="3">
    <source>
        <dbReference type="SAM" id="Phobius"/>
    </source>
</evidence>
<reference evidence="4 5" key="1">
    <citation type="submission" date="2018-12" db="EMBL/GenBank/DDBJ databases">
        <title>Bacillus yapensis draft genome sequence.</title>
        <authorList>
            <person name="Yu L."/>
            <person name="Xu X."/>
            <person name="Tang X."/>
        </authorList>
    </citation>
    <scope>NUCLEOTIDE SEQUENCE [LARGE SCALE GENOMIC DNA]</scope>
    <source>
        <strain evidence="4 5">XXST-01</strain>
    </source>
</reference>
<dbReference type="AlphaFoldDB" id="A0A3S0L577"/>
<comment type="caution">
    <text evidence="4">The sequence shown here is derived from an EMBL/GenBank/DDBJ whole genome shotgun (WGS) entry which is preliminary data.</text>
</comment>
<evidence type="ECO:0000313" key="5">
    <source>
        <dbReference type="Proteomes" id="UP000271374"/>
    </source>
</evidence>
<dbReference type="SUPFAM" id="SSF54523">
    <property type="entry name" value="Pili subunits"/>
    <property type="match status" value="1"/>
</dbReference>
<protein>
    <submittedName>
        <fullName evidence="4">Prepilin-type N-terminal cleavage/methylation domain-containing protein</fullName>
    </submittedName>
</protein>
<dbReference type="NCBIfam" id="TIGR02532">
    <property type="entry name" value="IV_pilin_GFxxxE"/>
    <property type="match status" value="1"/>
</dbReference>
<name>A0A3S0L577_9BACI</name>
<keyword evidence="3" id="KW-0812">Transmembrane</keyword>
<evidence type="ECO:0000256" key="1">
    <source>
        <dbReference type="ARBA" id="ARBA00004241"/>
    </source>
</evidence>
<dbReference type="GO" id="GO:0030420">
    <property type="term" value="P:establishment of competence for transformation"/>
    <property type="evidence" value="ECO:0007669"/>
    <property type="project" value="UniProtKB-KW"/>
</dbReference>
<dbReference type="PROSITE" id="PS00409">
    <property type="entry name" value="PROKAR_NTER_METHYL"/>
    <property type="match status" value="1"/>
</dbReference>
<dbReference type="GO" id="GO:0009986">
    <property type="term" value="C:cell surface"/>
    <property type="evidence" value="ECO:0007669"/>
    <property type="project" value="UniProtKB-SubCell"/>
</dbReference>